<name>A0ABN3SMG4_9ACTN</name>
<gene>
    <name evidence="1" type="ORF">GCM10010412_065080</name>
</gene>
<comment type="caution">
    <text evidence="1">The sequence shown here is derived from an EMBL/GenBank/DDBJ whole genome shotgun (WGS) entry which is preliminary data.</text>
</comment>
<reference evidence="1 2" key="1">
    <citation type="journal article" date="2019" name="Int. J. Syst. Evol. Microbiol.">
        <title>The Global Catalogue of Microorganisms (GCM) 10K type strain sequencing project: providing services to taxonomists for standard genome sequencing and annotation.</title>
        <authorList>
            <consortium name="The Broad Institute Genomics Platform"/>
            <consortium name="The Broad Institute Genome Sequencing Center for Infectious Disease"/>
            <person name="Wu L."/>
            <person name="Ma J."/>
        </authorList>
    </citation>
    <scope>NUCLEOTIDE SEQUENCE [LARGE SCALE GENOMIC DNA]</scope>
    <source>
        <strain evidence="1 2">JCM 6835</strain>
    </source>
</reference>
<keyword evidence="2" id="KW-1185">Reference proteome</keyword>
<sequence>MDDEVRFRERSVTDADKLTDLLAINVAHAERFPSGCGRGCWLAGTLEERGDVAPTV</sequence>
<evidence type="ECO:0000313" key="2">
    <source>
        <dbReference type="Proteomes" id="UP001501666"/>
    </source>
</evidence>
<evidence type="ECO:0000313" key="1">
    <source>
        <dbReference type="EMBL" id="GAA2680715.1"/>
    </source>
</evidence>
<protein>
    <recommendedName>
        <fullName evidence="3">GNAT family N-acetyltransferase</fullName>
    </recommendedName>
</protein>
<organism evidence="1 2">
    <name type="scientific">Nonomuraea recticatena</name>
    <dbReference type="NCBI Taxonomy" id="46178"/>
    <lineage>
        <taxon>Bacteria</taxon>
        <taxon>Bacillati</taxon>
        <taxon>Actinomycetota</taxon>
        <taxon>Actinomycetes</taxon>
        <taxon>Streptosporangiales</taxon>
        <taxon>Streptosporangiaceae</taxon>
        <taxon>Nonomuraea</taxon>
    </lineage>
</organism>
<dbReference type="EMBL" id="BAAATE010000021">
    <property type="protein sequence ID" value="GAA2680715.1"/>
    <property type="molecule type" value="Genomic_DNA"/>
</dbReference>
<dbReference type="Proteomes" id="UP001501666">
    <property type="component" value="Unassembled WGS sequence"/>
</dbReference>
<evidence type="ECO:0008006" key="3">
    <source>
        <dbReference type="Google" id="ProtNLM"/>
    </source>
</evidence>
<accession>A0ABN3SMG4</accession>
<proteinExistence type="predicted"/>